<dbReference type="Pfam" id="PF08367">
    <property type="entry name" value="M16C_assoc"/>
    <property type="match status" value="1"/>
</dbReference>
<evidence type="ECO:0000256" key="9">
    <source>
        <dbReference type="ARBA" id="ARBA00022801"/>
    </source>
</evidence>
<evidence type="ECO:0000256" key="13">
    <source>
        <dbReference type="ARBA" id="ARBA00034552"/>
    </source>
</evidence>
<dbReference type="Proteomes" id="UP000240830">
    <property type="component" value="Unassembled WGS sequence"/>
</dbReference>
<dbReference type="InterPro" id="IPR011249">
    <property type="entry name" value="Metalloenz_LuxS/M16"/>
</dbReference>
<gene>
    <name evidence="16" type="ORF">PSACC_01827</name>
</gene>
<comment type="caution">
    <text evidence="16">The sequence shown here is derived from an EMBL/GenBank/DDBJ whole genome shotgun (WGS) entry which is preliminary data.</text>
</comment>
<evidence type="ECO:0000256" key="7">
    <source>
        <dbReference type="ARBA" id="ARBA00022670"/>
    </source>
</evidence>
<comment type="subcellular location">
    <subcellularLocation>
        <location evidence="3">Mitochondrion intermembrane space</location>
    </subcellularLocation>
    <subcellularLocation>
        <location evidence="2">Mitochondrion matrix</location>
    </subcellularLocation>
</comment>
<evidence type="ECO:0000256" key="8">
    <source>
        <dbReference type="ARBA" id="ARBA00022723"/>
    </source>
</evidence>
<keyword evidence="9" id="KW-0378">Hydrolase</keyword>
<dbReference type="Pfam" id="PF22516">
    <property type="entry name" value="PreP_C"/>
    <property type="match status" value="1"/>
</dbReference>
<dbReference type="InterPro" id="IPR007863">
    <property type="entry name" value="Peptidase_M16_C"/>
</dbReference>
<evidence type="ECO:0000256" key="3">
    <source>
        <dbReference type="ARBA" id="ARBA00004569"/>
    </source>
</evidence>
<evidence type="ECO:0000256" key="12">
    <source>
        <dbReference type="ARBA" id="ARBA00023128"/>
    </source>
</evidence>
<feature type="domain" description="Peptidase M16C associated" evidence="15">
    <location>
        <begin position="501"/>
        <end position="750"/>
    </location>
</feature>
<keyword evidence="8" id="KW-0479">Metal-binding</keyword>
<comment type="subunit">
    <text evidence="5">Monomer and homodimer; homodimerization is induced by binding of the substrate.</text>
</comment>
<dbReference type="SMART" id="SM01264">
    <property type="entry name" value="M16C_associated"/>
    <property type="match status" value="1"/>
</dbReference>
<evidence type="ECO:0000256" key="11">
    <source>
        <dbReference type="ARBA" id="ARBA00023049"/>
    </source>
</evidence>
<dbReference type="PANTHER" id="PTHR43016">
    <property type="entry name" value="PRESEQUENCE PROTEASE"/>
    <property type="match status" value="1"/>
</dbReference>
<evidence type="ECO:0000313" key="17">
    <source>
        <dbReference type="Proteomes" id="UP000240830"/>
    </source>
</evidence>
<comment type="similarity">
    <text evidence="4">Belongs to the peptidase M16 family. PreP subfamily.</text>
</comment>
<keyword evidence="11" id="KW-0482">Metalloprotease</keyword>
<dbReference type="OrthoDB" id="10250783at2759"/>
<sequence length="1005" mass="111777">MGIPGPLYTLKLTNVLNMRRALAGSSFWGTRRFGSACTAKSLSTGSKIDNFTVQSIREIPELGVTGILMRHPTGATALHLAKDDSNCTFSVAFRTFPRDSTGAPHILEHLALCGSRRYPIRDPFFKMLNRSLATYMNAWTGRDWTMYPFATRNIRDYENLRGVYMDAAFRPLLREEDFRQEGWRLEKDEDKWKISGVVYNEMKGAFSDAESLFSTRCQQQMFPGTSYSHVSGGDPLAIPSLSHRDLVDFCRSHYHPANALFYSYGNLELETHLSKLDETLGQIMADCGEFTPLRKPMDGFQPFANPKSVEIMGSIDPMSDPNKQIKMITSFITNPITNSQTTFNMQILSSLLLDGPAAPLYKALIESNIGSEYAPGTGYDSSLATTTFSAGLQGITADNVPRVEELVLKTLEQVRNNGFPAERINSVVHQIQLGLRYHSADFGLGLVQRAASSWVHEQCPLSELAVMEKVNAFRKQYDEGGLFERLIDQMMESKHRLTFVMRPDSEYNQQQDKLEAELVEKLVGQHDQSSLEGILEKNRKLLESQDRVEDKSLLPCLGMADISESIEKSPYAKSVDPRKNLTIFSRESPKANGLTYFKSKVAIKLPKSKIALLPMLTNCLTELGVENMPIDEFDGKVRATCAGLNVSVHQERPTNESIDPALSLVLSSHALEENASKMFDLFGLAISKTNWQDLDRIRTHVNGALAGLANSIAGAGSSFALSLAAAPISSYRYNRELLSGISQIRVLKQLSADIEGTAKLLQNVLYRIAAKNAKAIAVITQDATLRPMMERSAQQLMKLIPAAKTRVSFKSTLPVTTRNYALEMPFTTNYVAQVFGTNPFDDNLAANLSILARLASSQFLHREIREKGGAYGGSASYSRMDGLFALYSYRDPDPLNTIKVFSCVADWLKNSVISESDLLEAKLAVFGDLDKPQDVAMEGLQQFFHGMDDISRQTFRDALMRVTAESLKQSGQGVFQNTKKRTVALLEEGGKHTGQLLGFKIDKYE</sequence>
<dbReference type="Gene3D" id="3.30.830.10">
    <property type="entry name" value="Metalloenzyme, LuxS/M16 peptidase-like"/>
    <property type="match status" value="4"/>
</dbReference>
<dbReference type="GO" id="GO:0046872">
    <property type="term" value="F:metal ion binding"/>
    <property type="evidence" value="ECO:0007669"/>
    <property type="project" value="UniProtKB-KW"/>
</dbReference>
<evidence type="ECO:0000256" key="4">
    <source>
        <dbReference type="ARBA" id="ARBA00007575"/>
    </source>
</evidence>
<dbReference type="FunFam" id="3.30.830.10:FF:000009">
    <property type="entry name" value="Presequence protease, mitochondrial"/>
    <property type="match status" value="1"/>
</dbReference>
<proteinExistence type="inferred from homology"/>
<evidence type="ECO:0000256" key="14">
    <source>
        <dbReference type="ARBA" id="ARBA00045897"/>
    </source>
</evidence>
<protein>
    <recommendedName>
        <fullName evidence="6">Presequence protease, mitochondrial</fullName>
    </recommendedName>
    <alternativeName>
        <fullName evidence="13">Pitrilysin metalloproteinase</fullName>
    </alternativeName>
</protein>
<dbReference type="EMBL" id="MTSL01000128">
    <property type="protein sequence ID" value="PJF18358.1"/>
    <property type="molecule type" value="Genomic_DNA"/>
</dbReference>
<accession>A0A2H9TKT0</accession>
<dbReference type="AlphaFoldDB" id="A0A2H9TKT0"/>
<reference evidence="16 17" key="1">
    <citation type="submission" date="2016-10" db="EMBL/GenBank/DDBJ databases">
        <title>The genome of Paramicrosporidium saccamoebae is the missing link in understanding Cryptomycota and Microsporidia evolution.</title>
        <authorList>
            <person name="Quandt C.A."/>
            <person name="Beaudet D."/>
            <person name="Corsaro D."/>
            <person name="Michel R."/>
            <person name="Corradi N."/>
            <person name="James T."/>
        </authorList>
    </citation>
    <scope>NUCLEOTIDE SEQUENCE [LARGE SCALE GENOMIC DNA]</scope>
    <source>
        <strain evidence="16 17">KSL3</strain>
    </source>
</reference>
<evidence type="ECO:0000259" key="15">
    <source>
        <dbReference type="SMART" id="SM01264"/>
    </source>
</evidence>
<evidence type="ECO:0000313" key="16">
    <source>
        <dbReference type="EMBL" id="PJF18358.1"/>
    </source>
</evidence>
<keyword evidence="10" id="KW-0862">Zinc</keyword>
<name>A0A2H9TKT0_9FUNG</name>
<keyword evidence="7" id="KW-0645">Protease</keyword>
<comment type="function">
    <text evidence="14">Degrades mitochondrial transit peptides after their cleavage in the intermembrane space or in the matrix, and presequence peptides; clearance of these peptides is required to keep the presequence processing machinery running. Preferentially cleaves the N-terminal side of paired basic amino acid residues. Also degrades other unstructured peptides. May function as an ATP-dependent peptidase as opposed to a metalloendopeptidase.</text>
</comment>
<evidence type="ECO:0000256" key="5">
    <source>
        <dbReference type="ARBA" id="ARBA00011853"/>
    </source>
</evidence>
<comment type="cofactor">
    <cofactor evidence="1">
        <name>Zn(2+)</name>
        <dbReference type="ChEBI" id="CHEBI:29105"/>
    </cofactor>
</comment>
<keyword evidence="12" id="KW-0496">Mitochondrion</keyword>
<evidence type="ECO:0000256" key="1">
    <source>
        <dbReference type="ARBA" id="ARBA00001947"/>
    </source>
</evidence>
<keyword evidence="17" id="KW-1185">Reference proteome</keyword>
<organism evidence="16 17">
    <name type="scientific">Paramicrosporidium saccamoebae</name>
    <dbReference type="NCBI Taxonomy" id="1246581"/>
    <lineage>
        <taxon>Eukaryota</taxon>
        <taxon>Fungi</taxon>
        <taxon>Fungi incertae sedis</taxon>
        <taxon>Cryptomycota</taxon>
        <taxon>Cryptomycota incertae sedis</taxon>
        <taxon>Paramicrosporidium</taxon>
    </lineage>
</organism>
<dbReference type="PANTHER" id="PTHR43016:SF13">
    <property type="entry name" value="PRESEQUENCE PROTEASE, MITOCHONDRIAL"/>
    <property type="match status" value="1"/>
</dbReference>
<evidence type="ECO:0000256" key="2">
    <source>
        <dbReference type="ARBA" id="ARBA00004305"/>
    </source>
</evidence>
<dbReference type="GO" id="GO:0016485">
    <property type="term" value="P:protein processing"/>
    <property type="evidence" value="ECO:0007669"/>
    <property type="project" value="TreeGrafter"/>
</dbReference>
<dbReference type="GO" id="GO:0005759">
    <property type="term" value="C:mitochondrial matrix"/>
    <property type="evidence" value="ECO:0007669"/>
    <property type="project" value="UniProtKB-SubCell"/>
</dbReference>
<dbReference type="STRING" id="1246581.A0A2H9TKT0"/>
<evidence type="ECO:0000256" key="6">
    <source>
        <dbReference type="ARBA" id="ARBA00020167"/>
    </source>
</evidence>
<dbReference type="Pfam" id="PF05193">
    <property type="entry name" value="Peptidase_M16_C"/>
    <property type="match status" value="1"/>
</dbReference>
<evidence type="ECO:0000256" key="10">
    <source>
        <dbReference type="ARBA" id="ARBA00022833"/>
    </source>
</evidence>
<dbReference type="GO" id="GO:0005758">
    <property type="term" value="C:mitochondrial intermembrane space"/>
    <property type="evidence" value="ECO:0007669"/>
    <property type="project" value="UniProtKB-SubCell"/>
</dbReference>
<dbReference type="InterPro" id="IPR013578">
    <property type="entry name" value="Peptidase_M16C_assoc"/>
</dbReference>
<dbReference type="InterPro" id="IPR055130">
    <property type="entry name" value="PreP_C"/>
</dbReference>
<dbReference type="GO" id="GO:0004222">
    <property type="term" value="F:metalloendopeptidase activity"/>
    <property type="evidence" value="ECO:0007669"/>
    <property type="project" value="TreeGrafter"/>
</dbReference>
<dbReference type="SUPFAM" id="SSF63411">
    <property type="entry name" value="LuxS/MPP-like metallohydrolase"/>
    <property type="match status" value="4"/>
</dbReference>
<dbReference type="FunFam" id="3.30.830.10:FF:000011">
    <property type="entry name" value="Presequence protease, mitochondrial"/>
    <property type="match status" value="1"/>
</dbReference>